<evidence type="ECO:0000313" key="2">
    <source>
        <dbReference type="Proteomes" id="UP001155483"/>
    </source>
</evidence>
<evidence type="ECO:0000313" key="1">
    <source>
        <dbReference type="EMBL" id="MCU7551346.1"/>
    </source>
</evidence>
<dbReference type="EMBL" id="JAOTIF010000020">
    <property type="protein sequence ID" value="MCU7551346.1"/>
    <property type="molecule type" value="Genomic_DNA"/>
</dbReference>
<dbReference type="Proteomes" id="UP001155483">
    <property type="component" value="Unassembled WGS sequence"/>
</dbReference>
<proteinExistence type="predicted"/>
<dbReference type="AlphaFoldDB" id="A0A9X3B9I5"/>
<sequence length="107" mass="12485">MNKDLIEMQLQGNDSTFGPYSGKYFYNPEGKAILKVECNFVFDTLGRKVLYYSKDHLIKAVDNKINYYYLNDSLINEFGIKENTNQIMNILVFQKNLMNLLKILVSN</sequence>
<dbReference type="RefSeq" id="WP_279298785.1">
    <property type="nucleotide sequence ID" value="NZ_JAOTIF010000020.1"/>
</dbReference>
<gene>
    <name evidence="1" type="ORF">OCK74_19650</name>
</gene>
<keyword evidence="2" id="KW-1185">Reference proteome</keyword>
<accession>A0A9X3B9I5</accession>
<protein>
    <submittedName>
        <fullName evidence="1">Uncharacterized protein</fullName>
    </submittedName>
</protein>
<organism evidence="1 2">
    <name type="scientific">Paraflavisolibacter caeni</name>
    <dbReference type="NCBI Taxonomy" id="2982496"/>
    <lineage>
        <taxon>Bacteria</taxon>
        <taxon>Pseudomonadati</taxon>
        <taxon>Bacteroidota</taxon>
        <taxon>Chitinophagia</taxon>
        <taxon>Chitinophagales</taxon>
        <taxon>Chitinophagaceae</taxon>
        <taxon>Paraflavisolibacter</taxon>
    </lineage>
</organism>
<name>A0A9X3B9I5_9BACT</name>
<reference evidence="1" key="1">
    <citation type="submission" date="2022-09" db="EMBL/GenBank/DDBJ databases">
        <authorList>
            <person name="Yuan C."/>
            <person name="Ke Z."/>
        </authorList>
    </citation>
    <scope>NUCLEOTIDE SEQUENCE</scope>
    <source>
        <strain evidence="1">LB-8</strain>
    </source>
</reference>
<reference evidence="1" key="2">
    <citation type="submission" date="2023-04" db="EMBL/GenBank/DDBJ databases">
        <title>Paracnuella aquatica gen. nov., sp. nov., a member of the family Chitinophagaceae isolated from a hot spring.</title>
        <authorList>
            <person name="Wang C."/>
        </authorList>
    </citation>
    <scope>NUCLEOTIDE SEQUENCE</scope>
    <source>
        <strain evidence="1">LB-8</strain>
    </source>
</reference>
<comment type="caution">
    <text evidence="1">The sequence shown here is derived from an EMBL/GenBank/DDBJ whole genome shotgun (WGS) entry which is preliminary data.</text>
</comment>